<proteinExistence type="predicted"/>
<dbReference type="Proteomes" id="UP000004208">
    <property type="component" value="Unassembled WGS sequence"/>
</dbReference>
<dbReference type="RefSeq" id="WP_005289311.1">
    <property type="nucleotide sequence ID" value="NZ_CM000961.1"/>
</dbReference>
<keyword evidence="1" id="KW-1133">Transmembrane helix</keyword>
<feature type="transmembrane region" description="Helical" evidence="1">
    <location>
        <begin position="20"/>
        <end position="39"/>
    </location>
</feature>
<dbReference type="AlphaFoldDB" id="D7WDZ9"/>
<dbReference type="EMBL" id="ACLJ02000003">
    <property type="protein sequence ID" value="EFK53474.1"/>
    <property type="molecule type" value="Genomic_DNA"/>
</dbReference>
<comment type="caution">
    <text evidence="2">The sequence shown here is derived from an EMBL/GenBank/DDBJ whole genome shotgun (WGS) entry which is preliminary data.</text>
</comment>
<evidence type="ECO:0000313" key="2">
    <source>
        <dbReference type="EMBL" id="EFK53474.1"/>
    </source>
</evidence>
<keyword evidence="1" id="KW-0472">Membrane</keyword>
<gene>
    <name evidence="2" type="ORF">HMPREF0291_11131</name>
</gene>
<accession>D7WDZ9</accession>
<evidence type="ECO:0000256" key="1">
    <source>
        <dbReference type="SAM" id="Phobius"/>
    </source>
</evidence>
<keyword evidence="3" id="KW-1185">Reference proteome</keyword>
<reference evidence="2" key="1">
    <citation type="submission" date="2010-06" db="EMBL/GenBank/DDBJ databases">
        <authorList>
            <person name="Muzny D."/>
            <person name="Qin X."/>
            <person name="Buhay C."/>
            <person name="Dugan-Rocha S."/>
            <person name="Ding Y."/>
            <person name="Chen G."/>
            <person name="Hawes A."/>
            <person name="Holder M."/>
            <person name="Jhangiani S."/>
            <person name="Johnson A."/>
            <person name="Khan Z."/>
            <person name="Li Z."/>
            <person name="Liu W."/>
            <person name="Liu X."/>
            <person name="Perez L."/>
            <person name="Shen H."/>
            <person name="Wang Q."/>
            <person name="Watt J."/>
            <person name="Xi L."/>
            <person name="Xin Y."/>
            <person name="Zhou J."/>
            <person name="Deng J."/>
            <person name="Jiang H."/>
            <person name="Liu Y."/>
            <person name="Qu J."/>
            <person name="Song X.-Z."/>
            <person name="Zhang L."/>
            <person name="Villasana D."/>
            <person name="Johnson A."/>
            <person name="Liu J."/>
            <person name="Liyanage D."/>
            <person name="Lorensuhewa L."/>
            <person name="Robinson T."/>
            <person name="Song A."/>
            <person name="Song B.-B."/>
            <person name="Dinh H."/>
            <person name="Thornton R."/>
            <person name="Coyle M."/>
            <person name="Francisco L."/>
            <person name="Jackson L."/>
            <person name="Javaid M."/>
            <person name="Korchina V."/>
            <person name="Kovar C."/>
            <person name="Mata R."/>
            <person name="Mathew T."/>
            <person name="Ngo R."/>
            <person name="Nguyen L."/>
            <person name="Nguyen N."/>
            <person name="Okwuonu G."/>
            <person name="Ongeri F."/>
            <person name="Pham C."/>
            <person name="Simmons D."/>
            <person name="Wilczek-Boney K."/>
            <person name="Hale W."/>
            <person name="Jakkamsetti A."/>
            <person name="Pham P."/>
            <person name="Ruth R."/>
            <person name="San Lucas F."/>
            <person name="Warren J."/>
            <person name="Zhang J."/>
            <person name="Zhao Z."/>
            <person name="Zhou C."/>
            <person name="Zhu D."/>
            <person name="Lee S."/>
            <person name="Bess C."/>
            <person name="Blankenburg K."/>
            <person name="Forbes L."/>
            <person name="Fu Q."/>
            <person name="Gubbala S."/>
            <person name="Hirani K."/>
            <person name="Jayaseelan J.C."/>
            <person name="Lara F."/>
            <person name="Munidasa M."/>
            <person name="Palculict T."/>
            <person name="Patil S."/>
            <person name="Pu L.-L."/>
            <person name="Saada N."/>
            <person name="Tang L."/>
            <person name="Weissenberger G."/>
            <person name="Zhu Y."/>
            <person name="Hemphill L."/>
            <person name="Shang Y."/>
            <person name="Youmans B."/>
            <person name="Ayvaz T."/>
            <person name="Ross M."/>
            <person name="Santibanez J."/>
            <person name="Aqrawi P."/>
            <person name="Gross S."/>
            <person name="Joshi V."/>
            <person name="Fowler G."/>
            <person name="Nazareth L."/>
            <person name="Reid J."/>
            <person name="Worley K."/>
            <person name="Petrosino J."/>
            <person name="Highlander S."/>
            <person name="Gibbs R."/>
        </authorList>
    </citation>
    <scope>NUCLEOTIDE SEQUENCE [LARGE SCALE GENOMIC DNA]</scope>
    <source>
        <strain evidence="2">ATCC 33030</strain>
    </source>
</reference>
<sequence length="54" mass="5640">MIDIGFSLTQSSPWVQVPMVLAFALPAAGIAAVGMVRAVDWVAAVLGDKEPKVD</sequence>
<name>D7WDZ9_9CORY</name>
<protein>
    <submittedName>
        <fullName evidence="2">Uncharacterized protein</fullName>
    </submittedName>
</protein>
<organism evidence="2 3">
    <name type="scientific">Corynebacterium genitalium ATCC 33030</name>
    <dbReference type="NCBI Taxonomy" id="585529"/>
    <lineage>
        <taxon>Bacteria</taxon>
        <taxon>Bacillati</taxon>
        <taxon>Actinomycetota</taxon>
        <taxon>Actinomycetes</taxon>
        <taxon>Mycobacteriales</taxon>
        <taxon>Corynebacteriaceae</taxon>
        <taxon>Corynebacterium</taxon>
    </lineage>
</organism>
<dbReference type="STRING" id="585529.HMPREF0291_11131"/>
<evidence type="ECO:0000313" key="3">
    <source>
        <dbReference type="Proteomes" id="UP000004208"/>
    </source>
</evidence>
<dbReference type="HOGENOM" id="CLU_3042438_0_0_11"/>
<keyword evidence="1" id="KW-0812">Transmembrane</keyword>